<evidence type="ECO:0000313" key="3">
    <source>
        <dbReference type="Proteomes" id="UP000746503"/>
    </source>
</evidence>
<dbReference type="RefSeq" id="WP_167933492.1">
    <property type="nucleotide sequence ID" value="NZ_JAAVJB010000080.1"/>
</dbReference>
<organism evidence="2 3">
    <name type="scientific">Streptomyces spiramenti</name>
    <dbReference type="NCBI Taxonomy" id="2720606"/>
    <lineage>
        <taxon>Bacteria</taxon>
        <taxon>Bacillati</taxon>
        <taxon>Actinomycetota</taxon>
        <taxon>Actinomycetes</taxon>
        <taxon>Kitasatosporales</taxon>
        <taxon>Streptomycetaceae</taxon>
        <taxon>Streptomyces</taxon>
    </lineage>
</organism>
<sequence>MTRISPHTGCATDDAPVAGSTGSAAGDPAGAMRLSGRNLRNERARVLAGLPLGTGVVASLQAAHTTVSAPI</sequence>
<keyword evidence="3" id="KW-1185">Reference proteome</keyword>
<protein>
    <submittedName>
        <fullName evidence="2">Uncharacterized protein</fullName>
    </submittedName>
</protein>
<proteinExistence type="predicted"/>
<accession>A0ABX1ARP4</accession>
<evidence type="ECO:0000313" key="2">
    <source>
        <dbReference type="EMBL" id="NJP66972.1"/>
    </source>
</evidence>
<feature type="region of interest" description="Disordered" evidence="1">
    <location>
        <begin position="1"/>
        <end position="37"/>
    </location>
</feature>
<name>A0ABX1ARP4_9ACTN</name>
<comment type="caution">
    <text evidence="2">The sequence shown here is derived from an EMBL/GenBank/DDBJ whole genome shotgun (WGS) entry which is preliminary data.</text>
</comment>
<dbReference type="EMBL" id="JAAVJB010000080">
    <property type="protein sequence ID" value="NJP66972.1"/>
    <property type="molecule type" value="Genomic_DNA"/>
</dbReference>
<gene>
    <name evidence="2" type="ORF">HCJ92_11890</name>
</gene>
<reference evidence="2 3" key="1">
    <citation type="submission" date="2020-03" db="EMBL/GenBank/DDBJ databases">
        <title>Draft genome of Streptomyces sp. ventii, isolated from the Axial Seamount in the Pacific Ocean, and resequencing of the two type strains Streptomyces lonarensis strain NCL 716 and Streptomyces bohaiensis strain 11A07.</title>
        <authorList>
            <person name="Loughran R.M."/>
            <person name="Pfannmuller K.M."/>
            <person name="Wasson B.J."/>
            <person name="Deadmond M.C."/>
            <person name="Paddock B.E."/>
            <person name="Koyack M.J."/>
            <person name="Gallegos D.A."/>
            <person name="Mitchell E.A."/>
            <person name="Ushijima B."/>
            <person name="Saw J.H."/>
            <person name="Mcphail K.L."/>
            <person name="Videau P."/>
        </authorList>
    </citation>
    <scope>NUCLEOTIDE SEQUENCE [LARGE SCALE GENOMIC DNA]</scope>
    <source>
        <strain evidence="3">5675061</strain>
    </source>
</reference>
<dbReference type="Proteomes" id="UP000746503">
    <property type="component" value="Unassembled WGS sequence"/>
</dbReference>
<evidence type="ECO:0000256" key="1">
    <source>
        <dbReference type="SAM" id="MobiDB-lite"/>
    </source>
</evidence>